<reference evidence="3 4" key="1">
    <citation type="journal article" date="2016" name="Nat. Commun.">
        <title>Thousands of microbial genomes shed light on interconnected biogeochemical processes in an aquifer system.</title>
        <authorList>
            <person name="Anantharaman K."/>
            <person name="Brown C.T."/>
            <person name="Hug L.A."/>
            <person name="Sharon I."/>
            <person name="Castelle C.J."/>
            <person name="Probst A.J."/>
            <person name="Thomas B.C."/>
            <person name="Singh A."/>
            <person name="Wilkins M.J."/>
            <person name="Karaoz U."/>
            <person name="Brodie E.L."/>
            <person name="Williams K.H."/>
            <person name="Hubbard S.S."/>
            <person name="Banfield J.F."/>
        </authorList>
    </citation>
    <scope>NUCLEOTIDE SEQUENCE [LARGE SCALE GENOMIC DNA]</scope>
</reference>
<evidence type="ECO:0008006" key="5">
    <source>
        <dbReference type="Google" id="ProtNLM"/>
    </source>
</evidence>
<comment type="caution">
    <text evidence="3">The sequence shown here is derived from an EMBL/GenBank/DDBJ whole genome shotgun (WGS) entry which is preliminary data.</text>
</comment>
<dbReference type="Proteomes" id="UP000176431">
    <property type="component" value="Unassembled WGS sequence"/>
</dbReference>
<gene>
    <name evidence="3" type="ORF">A2819_01735</name>
</gene>
<dbReference type="PANTHER" id="PTHR47618">
    <property type="entry name" value="BIFUNCTIONAL OLIGORIBONUCLEASE AND PAP PHOSPHATASE NRNA"/>
    <property type="match status" value="1"/>
</dbReference>
<proteinExistence type="predicted"/>
<dbReference type="EMBL" id="MEYK01000024">
    <property type="protein sequence ID" value="OGD25067.1"/>
    <property type="molecule type" value="Genomic_DNA"/>
</dbReference>
<dbReference type="InterPro" id="IPR001667">
    <property type="entry name" value="DDH_dom"/>
</dbReference>
<evidence type="ECO:0000259" key="1">
    <source>
        <dbReference type="Pfam" id="PF01368"/>
    </source>
</evidence>
<dbReference type="AlphaFoldDB" id="A0A1F5B363"/>
<dbReference type="InterPro" id="IPR038763">
    <property type="entry name" value="DHH_sf"/>
</dbReference>
<evidence type="ECO:0000313" key="4">
    <source>
        <dbReference type="Proteomes" id="UP000176431"/>
    </source>
</evidence>
<dbReference type="PANTHER" id="PTHR47618:SF1">
    <property type="entry name" value="BIFUNCTIONAL OLIGORIBONUCLEASE AND PAP PHOSPHATASE NRNA"/>
    <property type="match status" value="1"/>
</dbReference>
<dbReference type="Pfam" id="PF01368">
    <property type="entry name" value="DHH"/>
    <property type="match status" value="1"/>
</dbReference>
<dbReference type="GO" id="GO:0003676">
    <property type="term" value="F:nucleic acid binding"/>
    <property type="evidence" value="ECO:0007669"/>
    <property type="project" value="InterPro"/>
</dbReference>
<feature type="domain" description="DHHA1" evidence="2">
    <location>
        <begin position="225"/>
        <end position="321"/>
    </location>
</feature>
<protein>
    <recommendedName>
        <fullName evidence="5">DDH domain-containing protein</fullName>
    </recommendedName>
</protein>
<organism evidence="3 4">
    <name type="scientific">Candidatus Azambacteria bacterium RIFCSPHIGHO2_01_FULL_40_24</name>
    <dbReference type="NCBI Taxonomy" id="1797301"/>
    <lineage>
        <taxon>Bacteria</taxon>
        <taxon>Candidatus Azamiibacteriota</taxon>
    </lineage>
</organism>
<dbReference type="Gene3D" id="3.10.310.30">
    <property type="match status" value="1"/>
</dbReference>
<feature type="domain" description="DDH" evidence="1">
    <location>
        <begin position="18"/>
        <end position="159"/>
    </location>
</feature>
<name>A0A1F5B363_9BACT</name>
<dbReference type="Pfam" id="PF02272">
    <property type="entry name" value="DHHA1"/>
    <property type="match status" value="1"/>
</dbReference>
<accession>A0A1F5B363</accession>
<evidence type="ECO:0000259" key="2">
    <source>
        <dbReference type="Pfam" id="PF02272"/>
    </source>
</evidence>
<dbReference type="InterPro" id="IPR051319">
    <property type="entry name" value="Oligoribo/pAp-PDE_c-di-AMP_PDE"/>
</dbReference>
<dbReference type="SUPFAM" id="SSF64182">
    <property type="entry name" value="DHH phosphoesterases"/>
    <property type="match status" value="1"/>
</dbReference>
<dbReference type="InterPro" id="IPR003156">
    <property type="entry name" value="DHHA1_dom"/>
</dbReference>
<evidence type="ECO:0000313" key="3">
    <source>
        <dbReference type="EMBL" id="OGD25067.1"/>
    </source>
</evidence>
<dbReference type="Gene3D" id="3.90.1640.10">
    <property type="entry name" value="inorganic pyrophosphatase (n-terminal core)"/>
    <property type="match status" value="1"/>
</dbReference>
<sequence>MKNLSFKEIEEIIKEAEKILLATHQGPDADAIGSLAALGMYLKKIKKPNYLLSVSGVPESLKFIPGAKLIKSKHPKKPYDLIIGLDYGSEWRLGLDGYFKKYPKIPILIFDHHPVANQGANFGVIDTTYSSTSEIIYDYLKTIKFKIDKNIAYALAIGILTDTGFFKYTASPKPLEILAELMKEFKIKPVEIDNALSGQVKFEALKLSGKILSRAKYKEKENFIYSWFKRRELNKRHLTTDDLKGLVERLRNLKNGRFALLLIEEKQNRIRGELRSRPDKNYNVAKLAQKFGSGGGHKFAAGFRCKGTIDSVLKLVAKYAREK</sequence>